<protein>
    <submittedName>
        <fullName evidence="4">Phage terminase large subunit</fullName>
    </submittedName>
</protein>
<dbReference type="Proteomes" id="UP001343257">
    <property type="component" value="Unassembled WGS sequence"/>
</dbReference>
<proteinExistence type="predicted"/>
<keyword evidence="5" id="KW-1185">Reference proteome</keyword>
<dbReference type="InterPro" id="IPR006517">
    <property type="entry name" value="Phage_terminase_lsu-like_C"/>
</dbReference>
<comment type="caution">
    <text evidence="4">The sequence shown here is derived from an EMBL/GenBank/DDBJ whole genome shotgun (WGS) entry which is preliminary data.</text>
</comment>
<evidence type="ECO:0000313" key="5">
    <source>
        <dbReference type="Proteomes" id="UP001343257"/>
    </source>
</evidence>
<organism evidence="4 5">
    <name type="scientific">Paenibacillus chibensis</name>
    <dbReference type="NCBI Taxonomy" id="59846"/>
    <lineage>
        <taxon>Bacteria</taxon>
        <taxon>Bacillati</taxon>
        <taxon>Bacillota</taxon>
        <taxon>Bacilli</taxon>
        <taxon>Bacillales</taxon>
        <taxon>Paenibacillaceae</taxon>
        <taxon>Paenibacillus</taxon>
    </lineage>
</organism>
<feature type="domain" description="Terminase large subunit gp17-like C-terminal" evidence="3">
    <location>
        <begin position="332"/>
        <end position="470"/>
    </location>
</feature>
<dbReference type="Gene3D" id="3.30.420.240">
    <property type="match status" value="1"/>
</dbReference>
<dbReference type="NCBIfam" id="TIGR01630">
    <property type="entry name" value="psiM2_ORF9"/>
    <property type="match status" value="1"/>
</dbReference>
<evidence type="ECO:0000256" key="1">
    <source>
        <dbReference type="ARBA" id="ARBA00022612"/>
    </source>
</evidence>
<gene>
    <name evidence="4" type="primary">terL</name>
    <name evidence="4" type="ORF">P9847_18655</name>
</gene>
<keyword evidence="1" id="KW-1188">Viral release from host cell</keyword>
<reference evidence="4 5" key="1">
    <citation type="submission" date="2023-03" db="EMBL/GenBank/DDBJ databases">
        <title>Bacillus Genome Sequencing.</title>
        <authorList>
            <person name="Dunlap C."/>
        </authorList>
    </citation>
    <scope>NUCLEOTIDE SEQUENCE [LARGE SCALE GENOMIC DNA]</scope>
    <source>
        <strain evidence="4 5">NRS-52</strain>
    </source>
</reference>
<evidence type="ECO:0000259" key="3">
    <source>
        <dbReference type="Pfam" id="PF17289"/>
    </source>
</evidence>
<evidence type="ECO:0000256" key="2">
    <source>
        <dbReference type="SAM" id="MobiDB-lite"/>
    </source>
</evidence>
<feature type="region of interest" description="Disordered" evidence="2">
    <location>
        <begin position="482"/>
        <end position="515"/>
    </location>
</feature>
<dbReference type="Pfam" id="PF03237">
    <property type="entry name" value="Terminase_6N"/>
    <property type="match status" value="1"/>
</dbReference>
<accession>A0ABU6PWS2</accession>
<dbReference type="RefSeq" id="WP_328280215.1">
    <property type="nucleotide sequence ID" value="NZ_JARTLD010000047.1"/>
</dbReference>
<dbReference type="EMBL" id="JARTLD010000047">
    <property type="protein sequence ID" value="MED5019326.1"/>
    <property type="molecule type" value="Genomic_DNA"/>
</dbReference>
<sequence length="515" mass="58971">MSRSLQNQLPTLDEVRAARAYNDFSYFVDLDSEFQDRDGKHLDVLDHVLMQVSSGELKRVIVTMPPRHGKSERVSRKFPAWHVGRNPTDEIILASYSVDLSRGFSRIARDTLTAHPEIFDAQVDKNNQPAEAWGIEGYRGGVTAAGVGGAITGKGARIAIIDDPVKNAEEANSEVIRAKIWEWYTSTLYTRLTPDGRIIVVMTRWHEDDLVGRLLKKEAEEIKEGTHEGERWTVINFPALAEDDDYLGRKPGEPLWPEYGFDEKRMKQINSDVGSYVFNSLYQQRPSAAQGSIFKREHFNYYREETIHNVQYFVLGNGKRFQKQACWNFQTVDTANSVKTINDFFVVTTIWVTPEHDLLVDDVYRTHIEGPEQKKLMKQMEMRHRPRFQAIEDITFGTNLIQECKRDGMTILPVKVDKDKVTRALPMAARYEVGKVYHREGAVWLADFESELMSFPRGAHDDQVDTISMAGELVHTIRHEQEAAWSANPESIKGRSSDFDHDDDDDDGPKVQGFW</sequence>
<name>A0ABU6PWS2_9BACL</name>
<evidence type="ECO:0000313" key="4">
    <source>
        <dbReference type="EMBL" id="MED5019326.1"/>
    </source>
</evidence>
<dbReference type="Pfam" id="PF17289">
    <property type="entry name" value="Terminase_6C"/>
    <property type="match status" value="1"/>
</dbReference>
<dbReference type="InterPro" id="IPR035421">
    <property type="entry name" value="Terminase_6C"/>
</dbReference>